<dbReference type="OrthoDB" id="9799909at2"/>
<sequence>MKQMSNEELQAWVERVSLESFRLPFRHKATFNRRLSTTGGRYFMKSHHIEINPHQLDIHGPEEVEKIIKHELCHYHLHLAGRGYRHRDPDFKLLLQAVGGSRFCKALPKRTASGRNPEPYRYKLRCGACGTEYLRKRRMNPDRYRCGKCRGRLTLQALDSPNKT</sequence>
<protein>
    <recommendedName>
        <fullName evidence="4">Protein SprT-like</fullName>
    </recommendedName>
</protein>
<comment type="caution">
    <text evidence="6">The sequence shown here is derived from an EMBL/GenBank/DDBJ whole genome shotgun (WGS) entry which is preliminary data.</text>
</comment>
<dbReference type="GO" id="GO:0008270">
    <property type="term" value="F:zinc ion binding"/>
    <property type="evidence" value="ECO:0007669"/>
    <property type="project" value="UniProtKB-UniRule"/>
</dbReference>
<dbReference type="Proteomes" id="UP000215596">
    <property type="component" value="Unassembled WGS sequence"/>
</dbReference>
<evidence type="ECO:0000256" key="2">
    <source>
        <dbReference type="ARBA" id="ARBA00022723"/>
    </source>
</evidence>
<evidence type="ECO:0000313" key="6">
    <source>
        <dbReference type="EMBL" id="PAD77754.1"/>
    </source>
</evidence>
<proteinExistence type="inferred from homology"/>
<dbReference type="InterPro" id="IPR006640">
    <property type="entry name" value="SprT-like_domain"/>
</dbReference>
<evidence type="ECO:0000256" key="1">
    <source>
        <dbReference type="ARBA" id="ARBA00022490"/>
    </source>
</evidence>
<dbReference type="GO" id="GO:0005737">
    <property type="term" value="C:cytoplasm"/>
    <property type="evidence" value="ECO:0007669"/>
    <property type="project" value="UniProtKB-SubCell"/>
</dbReference>
<dbReference type="NCBIfam" id="NF003339">
    <property type="entry name" value="PRK04351.1"/>
    <property type="match status" value="1"/>
</dbReference>
<feature type="domain" description="SprT-like" evidence="5">
    <location>
        <begin position="7"/>
        <end position="156"/>
    </location>
</feature>
<reference evidence="6 7" key="1">
    <citation type="submission" date="2017-07" db="EMBL/GenBank/DDBJ databases">
        <title>Isolation and whole genome analysis of endospore-forming bacteria from heroin.</title>
        <authorList>
            <person name="Kalinowski J."/>
            <person name="Ahrens B."/>
            <person name="Al-Dilaimi A."/>
            <person name="Winkler A."/>
            <person name="Wibberg D."/>
            <person name="Schleenbecker U."/>
            <person name="Ruckert C."/>
            <person name="Wolfel R."/>
            <person name="Grass G."/>
        </authorList>
    </citation>
    <scope>NUCLEOTIDE SEQUENCE [LARGE SCALE GENOMIC DNA]</scope>
    <source>
        <strain evidence="6 7">7537-G1</strain>
    </source>
</reference>
<evidence type="ECO:0000256" key="3">
    <source>
        <dbReference type="ARBA" id="ARBA00022833"/>
    </source>
</evidence>
<feature type="binding site" evidence="4">
    <location>
        <position position="74"/>
    </location>
    <ligand>
        <name>Zn(2+)</name>
        <dbReference type="ChEBI" id="CHEBI:29105"/>
    </ligand>
</feature>
<keyword evidence="3 4" id="KW-0862">Zinc</keyword>
<dbReference type="HAMAP" id="MF_00745">
    <property type="entry name" value="SprT_like"/>
    <property type="match status" value="1"/>
</dbReference>
<keyword evidence="2 4" id="KW-0479">Metal-binding</keyword>
<keyword evidence="1 4" id="KW-0963">Cytoplasm</keyword>
<accession>A0A268EXF8</accession>
<comment type="similarity">
    <text evidence="4">Belongs to the SprT family.</text>
</comment>
<organism evidence="6 7">
    <name type="scientific">Paenibacillus campinasensis</name>
    <dbReference type="NCBI Taxonomy" id="66347"/>
    <lineage>
        <taxon>Bacteria</taxon>
        <taxon>Bacillati</taxon>
        <taxon>Bacillota</taxon>
        <taxon>Bacilli</taxon>
        <taxon>Bacillales</taxon>
        <taxon>Paenibacillaceae</taxon>
        <taxon>Paenibacillus</taxon>
    </lineage>
</organism>
<dbReference type="InterPro" id="IPR023524">
    <property type="entry name" value="Uncharacterised_SprT-like"/>
</dbReference>
<comment type="subcellular location">
    <subcellularLocation>
        <location evidence="4">Cytoplasm</location>
    </subcellularLocation>
</comment>
<dbReference type="GO" id="GO:0006950">
    <property type="term" value="P:response to stress"/>
    <property type="evidence" value="ECO:0007669"/>
    <property type="project" value="UniProtKB-ARBA"/>
</dbReference>
<dbReference type="AlphaFoldDB" id="A0A268EXF8"/>
<comment type="cofactor">
    <cofactor evidence="4">
        <name>Zn(2+)</name>
        <dbReference type="ChEBI" id="CHEBI:29105"/>
    </cofactor>
    <text evidence="4">Binds 1 zinc ion.</text>
</comment>
<feature type="active site" evidence="4">
    <location>
        <position position="71"/>
    </location>
</feature>
<feature type="binding site" evidence="4">
    <location>
        <position position="70"/>
    </location>
    <ligand>
        <name>Zn(2+)</name>
        <dbReference type="ChEBI" id="CHEBI:29105"/>
    </ligand>
</feature>
<dbReference type="Pfam" id="PF10263">
    <property type="entry name" value="SprT-like"/>
    <property type="match status" value="1"/>
</dbReference>
<dbReference type="SMART" id="SM00731">
    <property type="entry name" value="SprT"/>
    <property type="match status" value="1"/>
</dbReference>
<name>A0A268EXF8_9BACL</name>
<evidence type="ECO:0000256" key="4">
    <source>
        <dbReference type="HAMAP-Rule" id="MF_00745"/>
    </source>
</evidence>
<dbReference type="EMBL" id="NPBY01000028">
    <property type="protein sequence ID" value="PAD77754.1"/>
    <property type="molecule type" value="Genomic_DNA"/>
</dbReference>
<gene>
    <name evidence="6" type="ORF">CHH67_08910</name>
</gene>
<evidence type="ECO:0000259" key="5">
    <source>
        <dbReference type="SMART" id="SM00731"/>
    </source>
</evidence>
<evidence type="ECO:0000313" key="7">
    <source>
        <dbReference type="Proteomes" id="UP000215596"/>
    </source>
</evidence>